<feature type="transmembrane region" description="Helical" evidence="1">
    <location>
        <begin position="116"/>
        <end position="139"/>
    </location>
</feature>
<keyword evidence="1" id="KW-0812">Transmembrane</keyword>
<feature type="transmembrane region" description="Helical" evidence="1">
    <location>
        <begin position="90"/>
        <end position="110"/>
    </location>
</feature>
<protein>
    <submittedName>
        <fullName evidence="2">Putative membrane protein YoaS</fullName>
    </submittedName>
</protein>
<sequence length="157" mass="17720">MKIKTVLLKLVTAIIDLFVLFFCFTLTMGTISSIKEGSTFGLQTLTASSLFLGCLVIFGISYYLFRIFFLIDRRDFFSKIALHAVKMIRYLFIAEFVILLGIMPFVYYTADHGDAPGLIIIVGAVVFLPLAIATFVYTMEQILDNSIKMKDENDLTI</sequence>
<gene>
    <name evidence="2" type="ORF">LKACC16343_01216</name>
</gene>
<dbReference type="RefSeq" id="WP_056953798.1">
    <property type="nucleotide sequence ID" value="NZ_LNUA01000031.1"/>
</dbReference>
<feature type="transmembrane region" description="Helical" evidence="1">
    <location>
        <begin position="7"/>
        <end position="29"/>
    </location>
</feature>
<name>A0A202FCW9_9LACO</name>
<organism evidence="2 3">
    <name type="scientific">Companilactobacillus bobalius</name>
    <dbReference type="NCBI Taxonomy" id="2801451"/>
    <lineage>
        <taxon>Bacteria</taxon>
        <taxon>Bacillati</taxon>
        <taxon>Bacillota</taxon>
        <taxon>Bacilli</taxon>
        <taxon>Lactobacillales</taxon>
        <taxon>Lactobacillaceae</taxon>
        <taxon>Companilactobacillus</taxon>
    </lineage>
</organism>
<dbReference type="Pfam" id="PF11188">
    <property type="entry name" value="DUF2975"/>
    <property type="match status" value="1"/>
</dbReference>
<reference evidence="2 3" key="1">
    <citation type="submission" date="2017-03" db="EMBL/GenBank/DDBJ databases">
        <title>Genome sequence of Lactobacillus bobalius KACC 16343.</title>
        <authorList>
            <person name="Chun J."/>
        </authorList>
    </citation>
    <scope>NUCLEOTIDE SEQUENCE [LARGE SCALE GENOMIC DNA]</scope>
    <source>
        <strain evidence="2 3">KACC 16343</strain>
    </source>
</reference>
<dbReference type="InterPro" id="IPR021354">
    <property type="entry name" value="DUF2975"/>
</dbReference>
<dbReference type="AlphaFoldDB" id="A0A202FCW9"/>
<evidence type="ECO:0000256" key="1">
    <source>
        <dbReference type="SAM" id="Phobius"/>
    </source>
</evidence>
<accession>A0A202FCW9</accession>
<evidence type="ECO:0000313" key="3">
    <source>
        <dbReference type="Proteomes" id="UP000196232"/>
    </source>
</evidence>
<comment type="caution">
    <text evidence="2">The sequence shown here is derived from an EMBL/GenBank/DDBJ whole genome shotgun (WGS) entry which is preliminary data.</text>
</comment>
<feature type="transmembrane region" description="Helical" evidence="1">
    <location>
        <begin position="49"/>
        <end position="69"/>
    </location>
</feature>
<proteinExistence type="predicted"/>
<keyword evidence="1" id="KW-1133">Transmembrane helix</keyword>
<keyword evidence="1" id="KW-0472">Membrane</keyword>
<evidence type="ECO:0000313" key="2">
    <source>
        <dbReference type="EMBL" id="OVE98329.1"/>
    </source>
</evidence>
<dbReference type="EMBL" id="MYFM01000003">
    <property type="protein sequence ID" value="OVE98329.1"/>
    <property type="molecule type" value="Genomic_DNA"/>
</dbReference>
<dbReference type="Proteomes" id="UP000196232">
    <property type="component" value="Unassembled WGS sequence"/>
</dbReference>